<feature type="transmembrane region" description="Helical" evidence="3">
    <location>
        <begin position="607"/>
        <end position="628"/>
    </location>
</feature>
<evidence type="ECO:0000256" key="1">
    <source>
        <dbReference type="ARBA" id="ARBA00022737"/>
    </source>
</evidence>
<dbReference type="InterPro" id="IPR050991">
    <property type="entry name" value="ECM_Regulatory_Proteins"/>
</dbReference>
<dbReference type="SUPFAM" id="SSF49265">
    <property type="entry name" value="Fibronectin type III"/>
    <property type="match status" value="3"/>
</dbReference>
<organism evidence="6">
    <name type="scientific">Mesocestoides corti</name>
    <name type="common">Flatworm</name>
    <dbReference type="NCBI Taxonomy" id="53468"/>
    <lineage>
        <taxon>Eukaryota</taxon>
        <taxon>Metazoa</taxon>
        <taxon>Spiralia</taxon>
        <taxon>Lophotrochozoa</taxon>
        <taxon>Platyhelminthes</taxon>
        <taxon>Cestoda</taxon>
        <taxon>Eucestoda</taxon>
        <taxon>Cyclophyllidea</taxon>
        <taxon>Mesocestoididae</taxon>
        <taxon>Mesocestoides</taxon>
    </lineage>
</organism>
<reference evidence="6" key="1">
    <citation type="submission" date="2019-11" db="UniProtKB">
        <authorList>
            <consortium name="WormBaseParasite"/>
        </authorList>
    </citation>
    <scope>IDENTIFICATION</scope>
</reference>
<keyword evidence="3" id="KW-0472">Membrane</keyword>
<feature type="domain" description="Fibronectin type-III" evidence="5">
    <location>
        <begin position="205"/>
        <end position="296"/>
    </location>
</feature>
<feature type="region of interest" description="Disordered" evidence="2">
    <location>
        <begin position="579"/>
        <end position="601"/>
    </location>
</feature>
<dbReference type="PANTHER" id="PTHR46708:SF2">
    <property type="entry name" value="FIBRONECTIN TYPE-III DOMAIN-CONTAINING PROTEIN"/>
    <property type="match status" value="1"/>
</dbReference>
<keyword evidence="1" id="KW-0677">Repeat</keyword>
<dbReference type="AlphaFoldDB" id="A0A5K3ER20"/>
<name>A0A5K3ER20_MESCO</name>
<dbReference type="Gene3D" id="2.60.40.10">
    <property type="entry name" value="Immunoglobulins"/>
    <property type="match status" value="4"/>
</dbReference>
<keyword evidence="4" id="KW-0732">Signal</keyword>
<dbReference type="InterPro" id="IPR003961">
    <property type="entry name" value="FN3_dom"/>
</dbReference>
<dbReference type="Pfam" id="PF00041">
    <property type="entry name" value="fn3"/>
    <property type="match status" value="3"/>
</dbReference>
<feature type="compositionally biased region" description="Polar residues" evidence="2">
    <location>
        <begin position="579"/>
        <end position="591"/>
    </location>
</feature>
<evidence type="ECO:0000259" key="5">
    <source>
        <dbReference type="PROSITE" id="PS50853"/>
    </source>
</evidence>
<feature type="domain" description="Fibronectin type-III" evidence="5">
    <location>
        <begin position="297"/>
        <end position="398"/>
    </location>
</feature>
<dbReference type="PANTHER" id="PTHR46708">
    <property type="entry name" value="TENASCIN"/>
    <property type="match status" value="1"/>
</dbReference>
<evidence type="ECO:0000313" key="6">
    <source>
        <dbReference type="WBParaSite" id="MCU_002424-RA"/>
    </source>
</evidence>
<sequence>MNWSYVVCFLCIILSSNVRGQTIDTLESSARGKNWLLIKWSVSGKPVYMYKLAYNEVNNPAVEIVRPSREDLNYRLTGLKPGTEYNVELTAFSLMSQGSKKSITAKTCGGPLNSIANITVTEITHESLSIAWDGPKTDYRTKLWTPNGMEKTVNVSGKSTSTFDKLEHTKPYYVLVDEQKPQEDCSIDSVMAGLFYVHANSRVSEVMSLSVEALGPDSVLVQWKGLDLAKTPFVYGFNYQIKEKSGKFSKSGSLPANAMSLTIGGLDAVTEYEVAITTVGIYSRRSSMGSIKTSPGLPSAPQDLTTSLAGTTLTVNWKAPASVPGQLSKYRVALYKNGNIQELKETSDLRATFENVDRNMYYTVKVAAFVESVDGRGGGYGPEVSSGLVIQQPPTPPPLGTPELKSVEAAGSTAVKAVWTEVPQAYGYIFTFASSIKPTVVVVVSSSPTFAILKGLEPGTKYQVTVQAMSIDKTGEKSKAIEVETLGSARMMDPTIQGKKASGKEEGAESLPSFKKSEATFSRTARGNVKRGAKLVKREASASTHPQHVAFGADVFKVPSADQNACGLFNATCTKNASSATSNQRNLSKATQKLEVPSKGGGGARTIMAVAACVMAAVVLVGLATLTVMRQRPRRGSHATQPLPV</sequence>
<feature type="signal peptide" evidence="4">
    <location>
        <begin position="1"/>
        <end position="20"/>
    </location>
</feature>
<feature type="region of interest" description="Disordered" evidence="2">
    <location>
        <begin position="497"/>
        <end position="517"/>
    </location>
</feature>
<dbReference type="InterPro" id="IPR013783">
    <property type="entry name" value="Ig-like_fold"/>
</dbReference>
<dbReference type="SMART" id="SM00060">
    <property type="entry name" value="FN3"/>
    <property type="match status" value="5"/>
</dbReference>
<dbReference type="PROSITE" id="PS50853">
    <property type="entry name" value="FN3"/>
    <property type="match status" value="4"/>
</dbReference>
<evidence type="ECO:0000256" key="3">
    <source>
        <dbReference type="SAM" id="Phobius"/>
    </source>
</evidence>
<evidence type="ECO:0000256" key="2">
    <source>
        <dbReference type="SAM" id="MobiDB-lite"/>
    </source>
</evidence>
<feature type="chain" id="PRO_5024405945" evidence="4">
    <location>
        <begin position="21"/>
        <end position="645"/>
    </location>
</feature>
<feature type="domain" description="Fibronectin type-III" evidence="5">
    <location>
        <begin position="22"/>
        <end position="111"/>
    </location>
</feature>
<protein>
    <submittedName>
        <fullName evidence="6">Protein-tyrosine-phosphatase</fullName>
    </submittedName>
</protein>
<accession>A0A5K3ER20</accession>
<keyword evidence="3" id="KW-0812">Transmembrane</keyword>
<dbReference type="CDD" id="cd00063">
    <property type="entry name" value="FN3"/>
    <property type="match status" value="4"/>
</dbReference>
<dbReference type="InterPro" id="IPR036116">
    <property type="entry name" value="FN3_sf"/>
</dbReference>
<keyword evidence="3" id="KW-1133">Transmembrane helix</keyword>
<feature type="domain" description="Fibronectin type-III" evidence="5">
    <location>
        <begin position="401"/>
        <end position="488"/>
    </location>
</feature>
<dbReference type="WBParaSite" id="MCU_002424-RA">
    <property type="protein sequence ID" value="MCU_002424-RA"/>
    <property type="gene ID" value="MCU_002424"/>
</dbReference>
<evidence type="ECO:0000256" key="4">
    <source>
        <dbReference type="SAM" id="SignalP"/>
    </source>
</evidence>
<proteinExistence type="predicted"/>